<dbReference type="EMBL" id="NJHN03000061">
    <property type="protein sequence ID" value="KAH9418992.1"/>
    <property type="molecule type" value="Genomic_DNA"/>
</dbReference>
<reference evidence="3 4" key="1">
    <citation type="journal article" date="2018" name="J. Allergy Clin. Immunol.">
        <title>High-quality assembly of Dermatophagoides pteronyssinus genome and transcriptome reveals a wide range of novel allergens.</title>
        <authorList>
            <person name="Liu X.Y."/>
            <person name="Yang K.Y."/>
            <person name="Wang M.Q."/>
            <person name="Kwok J.S."/>
            <person name="Zeng X."/>
            <person name="Yang Z."/>
            <person name="Xiao X.J."/>
            <person name="Lau C.P."/>
            <person name="Li Y."/>
            <person name="Huang Z.M."/>
            <person name="Ba J.G."/>
            <person name="Yim A.K."/>
            <person name="Ouyang C.Y."/>
            <person name="Ngai S.M."/>
            <person name="Chan T.F."/>
            <person name="Leung E.L."/>
            <person name="Liu L."/>
            <person name="Liu Z.G."/>
            <person name="Tsui S.K."/>
        </authorList>
    </citation>
    <scope>NUCLEOTIDE SEQUENCE [LARGE SCALE GENOMIC DNA]</scope>
    <source>
        <strain evidence="3">Derp</strain>
    </source>
</reference>
<feature type="compositionally biased region" description="Polar residues" evidence="1">
    <location>
        <begin position="396"/>
        <end position="406"/>
    </location>
</feature>
<proteinExistence type="predicted"/>
<organism evidence="3 4">
    <name type="scientific">Dermatophagoides pteronyssinus</name>
    <name type="common">European house dust mite</name>
    <dbReference type="NCBI Taxonomy" id="6956"/>
    <lineage>
        <taxon>Eukaryota</taxon>
        <taxon>Metazoa</taxon>
        <taxon>Ecdysozoa</taxon>
        <taxon>Arthropoda</taxon>
        <taxon>Chelicerata</taxon>
        <taxon>Arachnida</taxon>
        <taxon>Acari</taxon>
        <taxon>Acariformes</taxon>
        <taxon>Sarcoptiformes</taxon>
        <taxon>Astigmata</taxon>
        <taxon>Psoroptidia</taxon>
        <taxon>Analgoidea</taxon>
        <taxon>Pyroglyphidae</taxon>
        <taxon>Dermatophagoidinae</taxon>
        <taxon>Dermatophagoides</taxon>
    </lineage>
</organism>
<evidence type="ECO:0000256" key="1">
    <source>
        <dbReference type="SAM" id="MobiDB-lite"/>
    </source>
</evidence>
<keyword evidence="4" id="KW-1185">Reference proteome</keyword>
<reference evidence="3 4" key="2">
    <citation type="journal article" date="2022" name="Mol. Biol. Evol.">
        <title>Comparative Genomics Reveals Insights into the Divergent Evolution of Astigmatic Mites and Household Pest Adaptations.</title>
        <authorList>
            <person name="Xiong Q."/>
            <person name="Wan A.T."/>
            <person name="Liu X."/>
            <person name="Fung C.S."/>
            <person name="Xiao X."/>
            <person name="Malainual N."/>
            <person name="Hou J."/>
            <person name="Wang L."/>
            <person name="Wang M."/>
            <person name="Yang K.Y."/>
            <person name="Cui Y."/>
            <person name="Leung E.L."/>
            <person name="Nong W."/>
            <person name="Shin S.K."/>
            <person name="Au S.W."/>
            <person name="Jeong K.Y."/>
            <person name="Chew F.T."/>
            <person name="Hui J.H."/>
            <person name="Leung T.F."/>
            <person name="Tungtrongchitr A."/>
            <person name="Zhong N."/>
            <person name="Liu Z."/>
            <person name="Tsui S.K."/>
        </authorList>
    </citation>
    <scope>NUCLEOTIDE SEQUENCE [LARGE SCALE GENOMIC DNA]</scope>
    <source>
        <strain evidence="3">Derp</strain>
    </source>
</reference>
<feature type="region of interest" description="Disordered" evidence="1">
    <location>
        <begin position="380"/>
        <end position="410"/>
    </location>
</feature>
<accession>A0ABQ8J9C5</accession>
<feature type="region of interest" description="Disordered" evidence="1">
    <location>
        <begin position="85"/>
        <end position="109"/>
    </location>
</feature>
<dbReference type="Proteomes" id="UP000887458">
    <property type="component" value="Unassembled WGS sequence"/>
</dbReference>
<keyword evidence="2" id="KW-0812">Transmembrane</keyword>
<evidence type="ECO:0000256" key="2">
    <source>
        <dbReference type="SAM" id="Phobius"/>
    </source>
</evidence>
<comment type="caution">
    <text evidence="3">The sequence shown here is derived from an EMBL/GenBank/DDBJ whole genome shotgun (WGS) entry which is preliminary data.</text>
</comment>
<keyword evidence="2" id="KW-0472">Membrane</keyword>
<feature type="compositionally biased region" description="Polar residues" evidence="1">
    <location>
        <begin position="351"/>
        <end position="363"/>
    </location>
</feature>
<evidence type="ECO:0000313" key="3">
    <source>
        <dbReference type="EMBL" id="KAH9418992.1"/>
    </source>
</evidence>
<name>A0ABQ8J9C5_DERPT</name>
<sequence length="541" mass="60474">MIKQRQQQQQLSIISILYLLAYLICQTYGQQPSNNDTGLTTSTLTIASDYDYTYLNDSTDSLRGDDDKKNQTTKIIIEAATATTPHNTTKKHQTTSKHHLPTTTEKDKENTDPLIPWIVFIAFIFIPMILIASILLLLLFITLFEDRNRRKKSQSGGGGSGGGGSSTIISTLDYPTKLLPTLPDEHCFPEPHQQISAMIHGEPRPKHYYLDVMTTVKFLQTNQLYHPHSGLLFRLLPNVLYDPLKHCNIRTDISGGMMETPASNQVYSSFTNEVFERYQFMSFDPQRERFYLTEYDTSAIPRLPVEFTPDDYLQIYQHLLNKSSSKKKSRQQPPSVPQPATTTGGGGGIDTISSNPPNDNNLSQKKHPLLLDRRDFTKPQTADYHHTPRSLLPKSGKSNNSGQPPTSVGLIPKFADEEESQYASVMTTKIFFYDDDDDDLFDVFASTTNQSILPSGFCSPIKLIRTPLSVMNTPIPSLPLPILRNDGDELICDVILADEELVDVDSSNSSISIIFGSNDSGRSIACTMIGNVNGFTENFPI</sequence>
<protein>
    <submittedName>
        <fullName evidence="3">Uncharacterized protein</fullName>
    </submittedName>
</protein>
<feature type="transmembrane region" description="Helical" evidence="2">
    <location>
        <begin position="12"/>
        <end position="29"/>
    </location>
</feature>
<evidence type="ECO:0000313" key="4">
    <source>
        <dbReference type="Proteomes" id="UP000887458"/>
    </source>
</evidence>
<feature type="compositionally biased region" description="Basic residues" evidence="1">
    <location>
        <begin position="88"/>
        <end position="100"/>
    </location>
</feature>
<gene>
    <name evidence="3" type="ORF">DERP_011087</name>
</gene>
<feature type="region of interest" description="Disordered" evidence="1">
    <location>
        <begin position="323"/>
        <end position="367"/>
    </location>
</feature>
<keyword evidence="2" id="KW-1133">Transmembrane helix</keyword>
<feature type="transmembrane region" description="Helical" evidence="2">
    <location>
        <begin position="114"/>
        <end position="144"/>
    </location>
</feature>